<comment type="pathway">
    <text evidence="4">Protein modification; protein ubiquitination.</text>
</comment>
<keyword evidence="6" id="KW-0963">Cytoplasm</keyword>
<name>T1J8V1_STRMM</name>
<comment type="similarity">
    <text evidence="19">Belongs to the RBR family. RNF144 subfamily.</text>
</comment>
<evidence type="ECO:0000256" key="24">
    <source>
        <dbReference type="PROSITE-ProRule" id="PRU00175"/>
    </source>
</evidence>
<dbReference type="Gene3D" id="3.30.40.10">
    <property type="entry name" value="Zinc/RING finger domain, C3HC4 (zinc finger)"/>
    <property type="match status" value="1"/>
</dbReference>
<keyword evidence="30" id="KW-1185">Reference proteome</keyword>
<organism evidence="29 30">
    <name type="scientific">Strigamia maritima</name>
    <name type="common">European centipede</name>
    <name type="synonym">Geophilus maritimus</name>
    <dbReference type="NCBI Taxonomy" id="126957"/>
    <lineage>
        <taxon>Eukaryota</taxon>
        <taxon>Metazoa</taxon>
        <taxon>Ecdysozoa</taxon>
        <taxon>Arthropoda</taxon>
        <taxon>Myriapoda</taxon>
        <taxon>Chilopoda</taxon>
        <taxon>Pleurostigmophora</taxon>
        <taxon>Geophilomorpha</taxon>
        <taxon>Linotaeniidae</taxon>
        <taxon>Strigamia</taxon>
    </lineage>
</organism>
<evidence type="ECO:0000256" key="7">
    <source>
        <dbReference type="ARBA" id="ARBA00022679"/>
    </source>
</evidence>
<evidence type="ECO:0000256" key="5">
    <source>
        <dbReference type="ARBA" id="ARBA00012251"/>
    </source>
</evidence>
<dbReference type="CDD" id="cd20352">
    <property type="entry name" value="Rcat_RBR_RNF144"/>
    <property type="match status" value="1"/>
</dbReference>
<dbReference type="Gene3D" id="1.20.120.1750">
    <property type="match status" value="1"/>
</dbReference>
<feature type="region of interest" description="Disordered" evidence="25">
    <location>
        <begin position="65"/>
        <end position="110"/>
    </location>
</feature>
<keyword evidence="9" id="KW-0053">Apoptosis</keyword>
<proteinExistence type="inferred from homology"/>
<evidence type="ECO:0000256" key="14">
    <source>
        <dbReference type="ARBA" id="ARBA00022833"/>
    </source>
</evidence>
<accession>T1J8V1</accession>
<dbReference type="Proteomes" id="UP000014500">
    <property type="component" value="Unassembled WGS sequence"/>
</dbReference>
<evidence type="ECO:0000256" key="21">
    <source>
        <dbReference type="ARBA" id="ARBA00061765"/>
    </source>
</evidence>
<dbReference type="FunFam" id="1.20.120.1750:FF:000010">
    <property type="entry name" value="RBR-type E3 ubiquitin transferase"/>
    <property type="match status" value="1"/>
</dbReference>
<dbReference type="HOGENOM" id="CLU_589665_0_0_1"/>
<dbReference type="AlphaFoldDB" id="T1J8V1"/>
<dbReference type="eggNOG" id="KOG1815">
    <property type="taxonomic scope" value="Eukaryota"/>
</dbReference>
<dbReference type="GO" id="GO:0008270">
    <property type="term" value="F:zinc ion binding"/>
    <property type="evidence" value="ECO:0007669"/>
    <property type="project" value="UniProtKB-KW"/>
</dbReference>
<evidence type="ECO:0000256" key="3">
    <source>
        <dbReference type="ARBA" id="ARBA00004496"/>
    </source>
</evidence>
<evidence type="ECO:0000259" key="27">
    <source>
        <dbReference type="PROSITE" id="PS50089"/>
    </source>
</evidence>
<dbReference type="GO" id="GO:0006915">
    <property type="term" value="P:apoptotic process"/>
    <property type="evidence" value="ECO:0007669"/>
    <property type="project" value="UniProtKB-KW"/>
</dbReference>
<dbReference type="InterPro" id="IPR002867">
    <property type="entry name" value="IBR_dom"/>
</dbReference>
<evidence type="ECO:0000256" key="2">
    <source>
        <dbReference type="ARBA" id="ARBA00004304"/>
    </source>
</evidence>
<keyword evidence="7" id="KW-0808">Transferase</keyword>
<evidence type="ECO:0000256" key="12">
    <source>
        <dbReference type="ARBA" id="ARBA00022771"/>
    </source>
</evidence>
<dbReference type="InterPro" id="IPR001841">
    <property type="entry name" value="Znf_RING"/>
</dbReference>
<dbReference type="GO" id="GO:0061630">
    <property type="term" value="F:ubiquitin protein ligase activity"/>
    <property type="evidence" value="ECO:0007669"/>
    <property type="project" value="UniProtKB-EC"/>
</dbReference>
<reference evidence="29" key="2">
    <citation type="submission" date="2015-02" db="UniProtKB">
        <authorList>
            <consortium name="EnsemblMetazoa"/>
        </authorList>
    </citation>
    <scope>IDENTIFICATION</scope>
</reference>
<dbReference type="GO" id="GO:0031966">
    <property type="term" value="C:mitochondrial membrane"/>
    <property type="evidence" value="ECO:0007669"/>
    <property type="project" value="UniProtKB-SubCell"/>
</dbReference>
<feature type="compositionally biased region" description="Polar residues" evidence="25">
    <location>
        <begin position="92"/>
        <end position="110"/>
    </location>
</feature>
<dbReference type="PROSITE" id="PS00518">
    <property type="entry name" value="ZF_RING_1"/>
    <property type="match status" value="1"/>
</dbReference>
<keyword evidence="8 26" id="KW-0812">Transmembrane</keyword>
<keyword evidence="15" id="KW-0832">Ubl conjugation</keyword>
<keyword evidence="14" id="KW-0862">Zinc</keyword>
<evidence type="ECO:0000256" key="23">
    <source>
        <dbReference type="ARBA" id="ARBA00078867"/>
    </source>
</evidence>
<dbReference type="PANTHER" id="PTHR11685">
    <property type="entry name" value="RBR FAMILY RING FINGER AND IBR DOMAIN-CONTAINING"/>
    <property type="match status" value="1"/>
</dbReference>
<dbReference type="Pfam" id="PF01485">
    <property type="entry name" value="IBR"/>
    <property type="match status" value="1"/>
</dbReference>
<dbReference type="STRING" id="126957.T1J8V1"/>
<evidence type="ECO:0000256" key="25">
    <source>
        <dbReference type="SAM" id="MobiDB-lite"/>
    </source>
</evidence>
<comment type="catalytic activity">
    <reaction evidence="1">
        <text>[E2 ubiquitin-conjugating enzyme]-S-ubiquitinyl-L-cysteine + [acceptor protein]-L-lysine = [E2 ubiquitin-conjugating enzyme]-L-cysteine + [acceptor protein]-N(6)-ubiquitinyl-L-lysine.</text>
        <dbReference type="EC" id="2.3.2.31"/>
    </reaction>
</comment>
<dbReference type="GO" id="GO:0016567">
    <property type="term" value="P:protein ubiquitination"/>
    <property type="evidence" value="ECO:0007669"/>
    <property type="project" value="InterPro"/>
</dbReference>
<evidence type="ECO:0000256" key="17">
    <source>
        <dbReference type="ARBA" id="ARBA00023128"/>
    </source>
</evidence>
<evidence type="ECO:0000256" key="6">
    <source>
        <dbReference type="ARBA" id="ARBA00022490"/>
    </source>
</evidence>
<evidence type="ECO:0000256" key="4">
    <source>
        <dbReference type="ARBA" id="ARBA00004906"/>
    </source>
</evidence>
<dbReference type="InterPro" id="IPR017907">
    <property type="entry name" value="Znf_RING_CS"/>
</dbReference>
<dbReference type="EnsemblMetazoa" id="SMAR010141-RA">
    <property type="protein sequence ID" value="SMAR010141-PA"/>
    <property type="gene ID" value="SMAR010141"/>
</dbReference>
<evidence type="ECO:0000256" key="1">
    <source>
        <dbReference type="ARBA" id="ARBA00001798"/>
    </source>
</evidence>
<dbReference type="SUPFAM" id="SSF57850">
    <property type="entry name" value="RING/U-box"/>
    <property type="match status" value="3"/>
</dbReference>
<evidence type="ECO:0000256" key="16">
    <source>
        <dbReference type="ARBA" id="ARBA00022989"/>
    </source>
</evidence>
<evidence type="ECO:0000256" key="15">
    <source>
        <dbReference type="ARBA" id="ARBA00022843"/>
    </source>
</evidence>
<evidence type="ECO:0000256" key="22">
    <source>
        <dbReference type="ARBA" id="ARBA00069720"/>
    </source>
</evidence>
<keyword evidence="13" id="KW-0833">Ubl conjugation pathway</keyword>
<evidence type="ECO:0000313" key="29">
    <source>
        <dbReference type="EnsemblMetazoa" id="SMAR010141-PA"/>
    </source>
</evidence>
<keyword evidence="18 26" id="KW-0472">Membrane</keyword>
<evidence type="ECO:0000256" key="10">
    <source>
        <dbReference type="ARBA" id="ARBA00022723"/>
    </source>
</evidence>
<evidence type="ECO:0000256" key="8">
    <source>
        <dbReference type="ARBA" id="ARBA00022692"/>
    </source>
</evidence>
<evidence type="ECO:0000256" key="26">
    <source>
        <dbReference type="SAM" id="Phobius"/>
    </source>
</evidence>
<dbReference type="SMART" id="SM00647">
    <property type="entry name" value="IBR"/>
    <property type="match status" value="2"/>
</dbReference>
<comment type="subunit">
    <text evidence="21">Interacts with UBE2L3, UBE2L6 and LCMT2, as well as with BAX. Interacts with TBK1; this interaction inhibits TBK1 phosphorylation and 'Lys-63'-linked polyubiquitination.</text>
</comment>
<keyword evidence="10" id="KW-0479">Metal-binding</keyword>
<keyword evidence="16 26" id="KW-1133">Transmembrane helix</keyword>
<protein>
    <recommendedName>
        <fullName evidence="22">E3 ubiquitin-protein ligase RNF144B</fullName>
        <ecNumber evidence="5">2.3.2.31</ecNumber>
    </recommendedName>
    <alternativeName>
        <fullName evidence="23">RING finger protein 144B</fullName>
    </alternativeName>
</protein>
<reference evidence="30" key="1">
    <citation type="submission" date="2011-05" db="EMBL/GenBank/DDBJ databases">
        <authorList>
            <person name="Richards S.R."/>
            <person name="Qu J."/>
            <person name="Jiang H."/>
            <person name="Jhangiani S.N."/>
            <person name="Agravi P."/>
            <person name="Goodspeed R."/>
            <person name="Gross S."/>
            <person name="Mandapat C."/>
            <person name="Jackson L."/>
            <person name="Mathew T."/>
            <person name="Pu L."/>
            <person name="Thornton R."/>
            <person name="Saada N."/>
            <person name="Wilczek-Boney K.B."/>
            <person name="Lee S."/>
            <person name="Kovar C."/>
            <person name="Wu Y."/>
            <person name="Scherer S.E."/>
            <person name="Worley K.C."/>
            <person name="Muzny D.M."/>
            <person name="Gibbs R."/>
        </authorList>
    </citation>
    <scope>NUCLEOTIDE SEQUENCE</scope>
    <source>
        <strain evidence="30">Brora</strain>
    </source>
</reference>
<dbReference type="InterPro" id="IPR044066">
    <property type="entry name" value="TRIAD_supradom"/>
</dbReference>
<evidence type="ECO:0000313" key="30">
    <source>
        <dbReference type="Proteomes" id="UP000014500"/>
    </source>
</evidence>
<dbReference type="InterPro" id="IPR013083">
    <property type="entry name" value="Znf_RING/FYVE/PHD"/>
</dbReference>
<feature type="domain" description="RING-type" evidence="28">
    <location>
        <begin position="182"/>
        <end position="397"/>
    </location>
</feature>
<comment type="subcellular location">
    <subcellularLocation>
        <location evidence="3">Cytoplasm</location>
    </subcellularLocation>
    <subcellularLocation>
        <location evidence="2">Mitochondrion membrane</location>
        <topology evidence="2">Single-pass membrane protein</topology>
    </subcellularLocation>
</comment>
<sequence>MQSETVHVLITWAADRKHVHVSLTFEDRFAPLDPFRVSRTQFSVIQDLSSFFTINSSRMPNVTSFLKPGKKHTENPSVSPSRSGHFWRQKNGKNISNLPKSGSQSRIQSPDHISTPQIAKCNTFANFDNCTTSSHNTTLASKCSSVASFGALRRGGSSLCASLASLGLAMVKRPSQKSLTSQLELCRLCLCDMPASQMLSLRRCGCKFCHYCLEQYVGFQVTDGNVNVTCPDAGCEIGGVLSRDEISSLIDVQLFDKFQRYKLNYEVALDPSREWCPRAGCDTICNVGAELSVVCPTCGLNFCSRCKFNWHPNETCETNARKKSRLENCDEGLILCEDEDAVIKRCPLCRMPIERDEGCAQMMCKRCKHVFCWYCLASLDDDFLLRHYDKGPCKNKLGHSKASVFWHRTQVVGIFAGFGLLLLVASPFLLLVAPCILCSNCSGSCNNSCAKDEDTSTVVTPSNV</sequence>
<evidence type="ECO:0000256" key="11">
    <source>
        <dbReference type="ARBA" id="ARBA00022737"/>
    </source>
</evidence>
<dbReference type="FunFam" id="3.30.40.10:FF:000051">
    <property type="entry name" value="RBR-type E3 ubiquitin transferase"/>
    <property type="match status" value="1"/>
</dbReference>
<evidence type="ECO:0000259" key="28">
    <source>
        <dbReference type="PROSITE" id="PS51873"/>
    </source>
</evidence>
<feature type="domain" description="RING-type" evidence="27">
    <location>
        <begin position="186"/>
        <end position="231"/>
    </location>
</feature>
<evidence type="ECO:0000256" key="19">
    <source>
        <dbReference type="ARBA" id="ARBA00038342"/>
    </source>
</evidence>
<dbReference type="EC" id="2.3.2.31" evidence="5"/>
<dbReference type="PROSITE" id="PS51873">
    <property type="entry name" value="TRIAD"/>
    <property type="match status" value="1"/>
</dbReference>
<comment type="function">
    <text evidence="20">E3 ubiquitin-protein ligase which accepts ubiquitin from E2 ubiquitin-conjugating enzymes UBE2L3 and UBE2L6 in the form of a thioester and then directly transfers the ubiquitin to targeted substrates such as LCMT2, thereby promoting their degradation. Induces apoptosis via a p53/TP53-dependent but caspase-independent mechanism. Plays a crucial role in maintaining the genomic stability by controlling the degradation of multiple proteins involved in mitotic progression and DNA damage. Regulates epithelial homeostasis by mediating degradation of CDKN1A and isoform 2 of TP63. Plays a regulatory role in innate immunity by negatively regulating IRF3 activation and IFN-beta production. Mechanistically, inhibits TBK1 phosphorylation and 'Lys-63'-linked polyubiquitination independently of its E3 ligase activity. Alternatively, promotes 'Lys-27' and 'Lys-33'-linked ubiquitination of IFIH1/MDA5, promoting selective autophagic degradation of IFIH1/MDA5 to inhibit antiviral response.</text>
</comment>
<dbReference type="InterPro" id="IPR031127">
    <property type="entry name" value="E3_UB_ligase_RBR"/>
</dbReference>
<keyword evidence="17" id="KW-0496">Mitochondrion</keyword>
<keyword evidence="11" id="KW-0677">Repeat</keyword>
<dbReference type="EMBL" id="JH431967">
    <property type="status" value="NOT_ANNOTATED_CDS"/>
    <property type="molecule type" value="Genomic_DNA"/>
</dbReference>
<dbReference type="SMART" id="SM00184">
    <property type="entry name" value="RING"/>
    <property type="match status" value="2"/>
</dbReference>
<dbReference type="PhylomeDB" id="T1J8V1"/>
<evidence type="ECO:0000256" key="9">
    <source>
        <dbReference type="ARBA" id="ARBA00022703"/>
    </source>
</evidence>
<keyword evidence="12 24" id="KW-0863">Zinc-finger</keyword>
<feature type="transmembrane region" description="Helical" evidence="26">
    <location>
        <begin position="411"/>
        <end position="433"/>
    </location>
</feature>
<dbReference type="Pfam" id="PF22191">
    <property type="entry name" value="IBR_1"/>
    <property type="match status" value="1"/>
</dbReference>
<dbReference type="CDD" id="cd20349">
    <property type="entry name" value="BRcat_RBR_RNF144"/>
    <property type="match status" value="1"/>
</dbReference>
<evidence type="ECO:0000256" key="18">
    <source>
        <dbReference type="ARBA" id="ARBA00023136"/>
    </source>
</evidence>
<dbReference type="PROSITE" id="PS50089">
    <property type="entry name" value="ZF_RING_2"/>
    <property type="match status" value="1"/>
</dbReference>
<evidence type="ECO:0000256" key="20">
    <source>
        <dbReference type="ARBA" id="ARBA00060040"/>
    </source>
</evidence>
<evidence type="ECO:0000256" key="13">
    <source>
        <dbReference type="ARBA" id="ARBA00022786"/>
    </source>
</evidence>